<keyword evidence="2" id="KW-1185">Reference proteome</keyword>
<evidence type="ECO:0000313" key="2">
    <source>
        <dbReference type="Proteomes" id="UP000324222"/>
    </source>
</evidence>
<proteinExistence type="predicted"/>
<sequence>MLIIEAHR</sequence>
<organism evidence="1 2">
    <name type="scientific">Portunus trituberculatus</name>
    <name type="common">Swimming crab</name>
    <name type="synonym">Neptunus trituberculatus</name>
    <dbReference type="NCBI Taxonomy" id="210409"/>
    <lineage>
        <taxon>Eukaryota</taxon>
        <taxon>Metazoa</taxon>
        <taxon>Ecdysozoa</taxon>
        <taxon>Arthropoda</taxon>
        <taxon>Crustacea</taxon>
        <taxon>Multicrustacea</taxon>
        <taxon>Malacostraca</taxon>
        <taxon>Eumalacostraca</taxon>
        <taxon>Eucarida</taxon>
        <taxon>Decapoda</taxon>
        <taxon>Pleocyemata</taxon>
        <taxon>Brachyura</taxon>
        <taxon>Eubrachyura</taxon>
        <taxon>Portunoidea</taxon>
        <taxon>Portunidae</taxon>
        <taxon>Portuninae</taxon>
        <taxon>Portunus</taxon>
    </lineage>
</organism>
<comment type="caution">
    <text evidence="1">The sequence shown here is derived from an EMBL/GenBank/DDBJ whole genome shotgun (WGS) entry which is preliminary data.</text>
</comment>
<accession>A0A5B7KDL6</accession>
<protein>
    <submittedName>
        <fullName evidence="1">Uncharacterized protein</fullName>
    </submittedName>
</protein>
<reference evidence="1 2" key="1">
    <citation type="submission" date="2019-05" db="EMBL/GenBank/DDBJ databases">
        <title>Another draft genome of Portunus trituberculatus and its Hox gene families provides insights of decapod evolution.</title>
        <authorList>
            <person name="Jeong J.-H."/>
            <person name="Song I."/>
            <person name="Kim S."/>
            <person name="Choi T."/>
            <person name="Kim D."/>
            <person name="Ryu S."/>
            <person name="Kim W."/>
        </authorList>
    </citation>
    <scope>NUCLEOTIDE SEQUENCE [LARGE SCALE GENOMIC DNA]</scope>
    <source>
        <tissue evidence="1">Muscle</tissue>
    </source>
</reference>
<dbReference type="Proteomes" id="UP000324222">
    <property type="component" value="Unassembled WGS sequence"/>
</dbReference>
<name>A0A5B7KDL6_PORTR</name>
<evidence type="ECO:0000313" key="1">
    <source>
        <dbReference type="EMBL" id="MPD03328.1"/>
    </source>
</evidence>
<gene>
    <name evidence="1" type="ORF">E2C01_098960</name>
</gene>
<dbReference type="EMBL" id="VSRR010135688">
    <property type="protein sequence ID" value="MPD03328.1"/>
    <property type="molecule type" value="Genomic_DNA"/>
</dbReference>